<reference evidence="3" key="1">
    <citation type="submission" date="2025-08" db="UniProtKB">
        <authorList>
            <consortium name="RefSeq"/>
        </authorList>
    </citation>
    <scope>IDENTIFICATION</scope>
    <source>
        <tissue evidence="3">Gonads</tissue>
    </source>
</reference>
<feature type="domain" description="Protein kinase" evidence="1">
    <location>
        <begin position="1"/>
        <end position="225"/>
    </location>
</feature>
<sequence>MNTVMWEESSLSGHKNIISTVESSIRPTGNGIYEVLILMQYCKGHIIQSMNDRLNSGGFSEREVLKIFCDICEAVSRLHHCQTPIIHRDLKVENVLIESGGNHVLCDFGSATAKFYNPQVHGVKHVEEDIHKYTTLSYRAPEMIDLYSGKLISTKADIWSLGCLLYNLCFFKLPFGESSLAIQNGNFTVPDDSRYSKEMHGLIAFMLEVDPDKRPDIFQVSHVAFLLARRECPVPNLHLEVFGKGTVLGGRVTHHGVNLAIHNNLGVPSLRTEVLLPTASTIE</sequence>
<dbReference type="PROSITE" id="PS50011">
    <property type="entry name" value="PROTEIN_KINASE_DOM"/>
    <property type="match status" value="1"/>
</dbReference>
<dbReference type="Proteomes" id="UP000085678">
    <property type="component" value="Unplaced"/>
</dbReference>
<dbReference type="STRING" id="7574.A0A1S3HIC0"/>
<organism evidence="2 3">
    <name type="scientific">Lingula anatina</name>
    <name type="common">Brachiopod</name>
    <name type="synonym">Lingula unguis</name>
    <dbReference type="NCBI Taxonomy" id="7574"/>
    <lineage>
        <taxon>Eukaryota</taxon>
        <taxon>Metazoa</taxon>
        <taxon>Spiralia</taxon>
        <taxon>Lophotrochozoa</taxon>
        <taxon>Brachiopoda</taxon>
        <taxon>Linguliformea</taxon>
        <taxon>Lingulata</taxon>
        <taxon>Lingulida</taxon>
        <taxon>Linguloidea</taxon>
        <taxon>Lingulidae</taxon>
        <taxon>Lingula</taxon>
    </lineage>
</organism>
<gene>
    <name evidence="3" type="primary">LOC106155526</name>
</gene>
<dbReference type="InParanoid" id="A0A1S3HIC0"/>
<dbReference type="RefSeq" id="XP_013385863.1">
    <property type="nucleotide sequence ID" value="XM_013530409.1"/>
</dbReference>
<dbReference type="InterPro" id="IPR008271">
    <property type="entry name" value="Ser/Thr_kinase_AS"/>
</dbReference>
<dbReference type="PANTHER" id="PTHR47907">
    <property type="entry name" value="PROTEIN KINASE DOMAIN-CONTAINING PROTEIN"/>
    <property type="match status" value="1"/>
</dbReference>
<dbReference type="KEGG" id="lak:106155526"/>
<protein>
    <submittedName>
        <fullName evidence="3">AP2-associated protein kinase 1-like</fullName>
    </submittedName>
</protein>
<evidence type="ECO:0000313" key="2">
    <source>
        <dbReference type="Proteomes" id="UP000085678"/>
    </source>
</evidence>
<dbReference type="GO" id="GO:0005524">
    <property type="term" value="F:ATP binding"/>
    <property type="evidence" value="ECO:0007669"/>
    <property type="project" value="InterPro"/>
</dbReference>
<dbReference type="InterPro" id="IPR000719">
    <property type="entry name" value="Prot_kinase_dom"/>
</dbReference>
<dbReference type="SMART" id="SM00220">
    <property type="entry name" value="S_TKc"/>
    <property type="match status" value="1"/>
</dbReference>
<keyword evidence="2" id="KW-1185">Reference proteome</keyword>
<dbReference type="SUPFAM" id="SSF56112">
    <property type="entry name" value="Protein kinase-like (PK-like)"/>
    <property type="match status" value="1"/>
</dbReference>
<accession>A0A1S3HIC0</accession>
<dbReference type="InterPro" id="IPR011009">
    <property type="entry name" value="Kinase-like_dom_sf"/>
</dbReference>
<dbReference type="InterPro" id="IPR051744">
    <property type="entry name" value="AP2_assoc_SerThr_kinase"/>
</dbReference>
<proteinExistence type="predicted"/>
<dbReference type="AlphaFoldDB" id="A0A1S3HIC0"/>
<dbReference type="OrthoDB" id="2018507at2759"/>
<name>A0A1S3HIC0_LINAN</name>
<dbReference type="GeneID" id="106155526"/>
<dbReference type="GO" id="GO:0004672">
    <property type="term" value="F:protein kinase activity"/>
    <property type="evidence" value="ECO:0007669"/>
    <property type="project" value="InterPro"/>
</dbReference>
<evidence type="ECO:0000259" key="1">
    <source>
        <dbReference type="PROSITE" id="PS50011"/>
    </source>
</evidence>
<dbReference type="PROSITE" id="PS00108">
    <property type="entry name" value="PROTEIN_KINASE_ST"/>
    <property type="match status" value="1"/>
</dbReference>
<dbReference type="PANTHER" id="PTHR47907:SF5">
    <property type="entry name" value="AP2 ASSOCIATED KINASE 1"/>
    <property type="match status" value="1"/>
</dbReference>
<dbReference type="Gene3D" id="1.10.510.10">
    <property type="entry name" value="Transferase(Phosphotransferase) domain 1"/>
    <property type="match status" value="1"/>
</dbReference>
<evidence type="ECO:0000313" key="3">
    <source>
        <dbReference type="RefSeq" id="XP_013385863.1"/>
    </source>
</evidence>
<dbReference type="Pfam" id="PF00069">
    <property type="entry name" value="Pkinase"/>
    <property type="match status" value="1"/>
</dbReference>